<protein>
    <submittedName>
        <fullName evidence="1">Uncharacterized protein</fullName>
    </submittedName>
</protein>
<comment type="caution">
    <text evidence="1">The sequence shown here is derived from an EMBL/GenBank/DDBJ whole genome shotgun (WGS) entry which is preliminary data.</text>
</comment>
<dbReference type="AlphaFoldDB" id="X1LME1"/>
<accession>X1LME1</accession>
<evidence type="ECO:0000313" key="1">
    <source>
        <dbReference type="EMBL" id="GAI20273.1"/>
    </source>
</evidence>
<name>X1LME1_9ZZZZ</name>
<sequence length="117" mass="12464">MAIEKIYLDPNAQSYTDLADLDSVAATKLGGIDEGAEVNPADLAELDATANTKLVGIEDSATADQTGTEVRDAIVELADDDRQIVISRPLTGQKKIYAIQTHSDGKQEIEQSDTAES</sequence>
<reference evidence="1" key="1">
    <citation type="journal article" date="2014" name="Front. Microbiol.">
        <title>High frequency of phylogenetically diverse reductive dehalogenase-homologous genes in deep subseafloor sedimentary metagenomes.</title>
        <authorList>
            <person name="Kawai M."/>
            <person name="Futagami T."/>
            <person name="Toyoda A."/>
            <person name="Takaki Y."/>
            <person name="Nishi S."/>
            <person name="Hori S."/>
            <person name="Arai W."/>
            <person name="Tsubouchi T."/>
            <person name="Morono Y."/>
            <person name="Uchiyama I."/>
            <person name="Ito T."/>
            <person name="Fujiyama A."/>
            <person name="Inagaki F."/>
            <person name="Takami H."/>
        </authorList>
    </citation>
    <scope>NUCLEOTIDE SEQUENCE</scope>
    <source>
        <strain evidence="1">Expedition CK06-06</strain>
    </source>
</reference>
<dbReference type="EMBL" id="BARV01021133">
    <property type="protein sequence ID" value="GAI20273.1"/>
    <property type="molecule type" value="Genomic_DNA"/>
</dbReference>
<proteinExistence type="predicted"/>
<gene>
    <name evidence="1" type="ORF">S06H3_35081</name>
</gene>
<organism evidence="1">
    <name type="scientific">marine sediment metagenome</name>
    <dbReference type="NCBI Taxonomy" id="412755"/>
    <lineage>
        <taxon>unclassified sequences</taxon>
        <taxon>metagenomes</taxon>
        <taxon>ecological metagenomes</taxon>
    </lineage>
</organism>